<keyword evidence="18" id="KW-1185">Reference proteome</keyword>
<dbReference type="PANTHER" id="PTHR43105">
    <property type="entry name" value="RESPIRATORY NITRATE REDUCTASE"/>
    <property type="match status" value="1"/>
</dbReference>
<dbReference type="PROSITE" id="PS00643">
    <property type="entry name" value="COMPLEX1_75K_3"/>
    <property type="match status" value="1"/>
</dbReference>
<dbReference type="SUPFAM" id="SSF53706">
    <property type="entry name" value="Formate dehydrogenase/DMSO reductase, domains 1-3"/>
    <property type="match status" value="1"/>
</dbReference>
<accession>A0ABW1ZYL9</accession>
<evidence type="ECO:0000259" key="14">
    <source>
        <dbReference type="PROSITE" id="PS51085"/>
    </source>
</evidence>
<evidence type="ECO:0000313" key="18">
    <source>
        <dbReference type="Proteomes" id="UP001596422"/>
    </source>
</evidence>
<evidence type="ECO:0000256" key="1">
    <source>
        <dbReference type="ARBA" id="ARBA00001966"/>
    </source>
</evidence>
<evidence type="ECO:0000256" key="3">
    <source>
        <dbReference type="ARBA" id="ARBA00019902"/>
    </source>
</evidence>
<dbReference type="CDD" id="cd00207">
    <property type="entry name" value="fer2"/>
    <property type="match status" value="1"/>
</dbReference>
<dbReference type="InterPro" id="IPR006963">
    <property type="entry name" value="Mopterin_OxRdtase_4Fe-4S_dom"/>
</dbReference>
<dbReference type="PROSITE" id="PS51085">
    <property type="entry name" value="2FE2S_FER_2"/>
    <property type="match status" value="1"/>
</dbReference>
<proteinExistence type="inferred from homology"/>
<dbReference type="EMBL" id="JBHSWE010000001">
    <property type="protein sequence ID" value="MFC6670281.1"/>
    <property type="molecule type" value="Genomic_DNA"/>
</dbReference>
<dbReference type="PROSITE" id="PS51669">
    <property type="entry name" value="4FE4S_MOW_BIS_MGD"/>
    <property type="match status" value="1"/>
</dbReference>
<evidence type="ECO:0000256" key="12">
    <source>
        <dbReference type="ARBA" id="ARBA00032783"/>
    </source>
</evidence>
<evidence type="ECO:0000259" key="16">
    <source>
        <dbReference type="PROSITE" id="PS51839"/>
    </source>
</evidence>
<comment type="subunit">
    <text evidence="10">Composed of 13 different subunits. Subunits NuoCD, E, F, and G constitute the peripheral sector of the complex.</text>
</comment>
<comment type="caution">
    <text evidence="17">The sequence shown here is derived from an EMBL/GenBank/DDBJ whole genome shotgun (WGS) entry which is preliminary data.</text>
</comment>
<dbReference type="InterPro" id="IPR050123">
    <property type="entry name" value="Prok_molybdopt-oxidoreductase"/>
</dbReference>
<reference evidence="18" key="1">
    <citation type="journal article" date="2019" name="Int. J. Syst. Evol. Microbiol.">
        <title>The Global Catalogue of Microorganisms (GCM) 10K type strain sequencing project: providing services to taxonomists for standard genome sequencing and annotation.</title>
        <authorList>
            <consortium name="The Broad Institute Genomics Platform"/>
            <consortium name="The Broad Institute Genome Sequencing Center for Infectious Disease"/>
            <person name="Wu L."/>
            <person name="Ma J."/>
        </authorList>
    </citation>
    <scope>NUCLEOTIDE SEQUENCE [LARGE SCALE GENOMIC DNA]</scope>
    <source>
        <strain evidence="18">NBRC 111756</strain>
    </source>
</reference>
<sequence>MHTLNATEVAMSRILIDDKEYEVNPQHNLLQAILSLGLDLPYFCWHPELGSVGSCRQCAVLQYKDEEDRHGRLVVACMTPVEDGMRIGLEVSQAQAFRATVIEALMTNHPHDCPVCEEGGECHLQDMTEMSGHTFRRYRGLKRTHRNQYLGPFINHEMNRCIACYRCVRFYQDYAGGRDLGVQAAHNHVYFGRAEDGVLESTFSGNLVEICPTGVFTDRTYSRRFSRKWDQQCAPSVCAHCAVGCNTLPAERYGRIIRIGNRFQPDLNGYFLCDRGRFGYDYQNAPGRLLGGTAGKMAKSGRKMPKRCSMNCSRASPTRSSWCWPSARRGLRWRTISPWRAWSGRRGSTPVSRAGSGSACSRF</sequence>
<gene>
    <name evidence="17" type="ORF">ACFQDL_09460</name>
</gene>
<dbReference type="Pfam" id="PF04879">
    <property type="entry name" value="Molybdop_Fe4S4"/>
    <property type="match status" value="1"/>
</dbReference>
<feature type="domain" description="2Fe-2S ferredoxin-type" evidence="14">
    <location>
        <begin position="10"/>
        <end position="93"/>
    </location>
</feature>
<dbReference type="SUPFAM" id="SSF54292">
    <property type="entry name" value="2Fe-2S ferredoxin-like"/>
    <property type="match status" value="1"/>
</dbReference>
<dbReference type="InterPro" id="IPR001041">
    <property type="entry name" value="2Fe-2S_ferredoxin-type"/>
</dbReference>
<dbReference type="PROSITE" id="PS00641">
    <property type="entry name" value="COMPLEX1_75K_1"/>
    <property type="match status" value="1"/>
</dbReference>
<dbReference type="InterPro" id="IPR054351">
    <property type="entry name" value="NADH_UbQ_OxRdtase_ferredoxin"/>
</dbReference>
<evidence type="ECO:0000256" key="8">
    <source>
        <dbReference type="ARBA" id="ARBA00023004"/>
    </source>
</evidence>
<evidence type="ECO:0000256" key="11">
    <source>
        <dbReference type="ARBA" id="ARBA00031577"/>
    </source>
</evidence>
<dbReference type="PROSITE" id="PS00642">
    <property type="entry name" value="COMPLEX1_75K_2"/>
    <property type="match status" value="1"/>
</dbReference>
<evidence type="ECO:0000256" key="6">
    <source>
        <dbReference type="ARBA" id="ARBA00022719"/>
    </source>
</evidence>
<dbReference type="Pfam" id="PF22117">
    <property type="entry name" value="Fer4_Nqo3"/>
    <property type="match status" value="1"/>
</dbReference>
<keyword evidence="4" id="KW-0004">4Fe-4S</keyword>
<comment type="cofactor">
    <cofactor evidence="1">
        <name>[4Fe-4S] cluster</name>
        <dbReference type="ChEBI" id="CHEBI:49883"/>
    </cofactor>
</comment>
<keyword evidence="6" id="KW-0874">Quinone</keyword>
<evidence type="ECO:0000256" key="13">
    <source>
        <dbReference type="SAM" id="MobiDB-lite"/>
    </source>
</evidence>
<dbReference type="InterPro" id="IPR019574">
    <property type="entry name" value="NADH_UbQ_OxRdtase_Gsu_4Fe4S-bd"/>
</dbReference>
<evidence type="ECO:0000256" key="10">
    <source>
        <dbReference type="ARBA" id="ARBA00026021"/>
    </source>
</evidence>
<dbReference type="InterPro" id="IPR036010">
    <property type="entry name" value="2Fe-2S_ferredoxin-like_sf"/>
</dbReference>
<evidence type="ECO:0000256" key="9">
    <source>
        <dbReference type="ARBA" id="ARBA00023014"/>
    </source>
</evidence>
<keyword evidence="7" id="KW-0479">Metal-binding</keyword>
<keyword evidence="5" id="KW-0001">2Fe-2S</keyword>
<dbReference type="PANTHER" id="PTHR43105:SF10">
    <property type="entry name" value="NADH-QUINONE OXIDOREDUCTASE SUBUNIT G"/>
    <property type="match status" value="1"/>
</dbReference>
<evidence type="ECO:0000256" key="2">
    <source>
        <dbReference type="ARBA" id="ARBA00005404"/>
    </source>
</evidence>
<dbReference type="SMART" id="SM00929">
    <property type="entry name" value="NADH-G_4Fe-4S_3"/>
    <property type="match status" value="1"/>
</dbReference>
<dbReference type="PROSITE" id="PS51839">
    <property type="entry name" value="4FE4S_HC3"/>
    <property type="match status" value="1"/>
</dbReference>
<keyword evidence="8" id="KW-0408">Iron</keyword>
<organism evidence="17 18">
    <name type="scientific">Marinobacterium aestuariivivens</name>
    <dbReference type="NCBI Taxonomy" id="1698799"/>
    <lineage>
        <taxon>Bacteria</taxon>
        <taxon>Pseudomonadati</taxon>
        <taxon>Pseudomonadota</taxon>
        <taxon>Gammaproteobacteria</taxon>
        <taxon>Oceanospirillales</taxon>
        <taxon>Oceanospirillaceae</taxon>
        <taxon>Marinobacterium</taxon>
    </lineage>
</organism>
<dbReference type="Gene3D" id="3.10.20.740">
    <property type="match status" value="1"/>
</dbReference>
<name>A0ABW1ZYL9_9GAMM</name>
<evidence type="ECO:0000256" key="7">
    <source>
        <dbReference type="ARBA" id="ARBA00022723"/>
    </source>
</evidence>
<dbReference type="SUPFAM" id="SSF54862">
    <property type="entry name" value="4Fe-4S ferredoxins"/>
    <property type="match status" value="1"/>
</dbReference>
<feature type="domain" description="4Fe-4S His(Cys)3-ligated-type" evidence="16">
    <location>
        <begin position="93"/>
        <end position="132"/>
    </location>
</feature>
<evidence type="ECO:0000259" key="15">
    <source>
        <dbReference type="PROSITE" id="PS51669"/>
    </source>
</evidence>
<dbReference type="SMART" id="SM00926">
    <property type="entry name" value="Molybdop_Fe4S4"/>
    <property type="match status" value="1"/>
</dbReference>
<dbReference type="InterPro" id="IPR000283">
    <property type="entry name" value="NADH_UbQ_OxRdtase_75kDa_su_CS"/>
</dbReference>
<comment type="similarity">
    <text evidence="2">Belongs to the complex I 75 kDa subunit family.</text>
</comment>
<evidence type="ECO:0000256" key="4">
    <source>
        <dbReference type="ARBA" id="ARBA00022485"/>
    </source>
</evidence>
<dbReference type="Gene3D" id="2.20.25.90">
    <property type="entry name" value="ADC-like domains"/>
    <property type="match status" value="1"/>
</dbReference>
<protein>
    <recommendedName>
        <fullName evidence="3">NADH-quinone oxidoreductase subunit G</fullName>
    </recommendedName>
    <alternativeName>
        <fullName evidence="11">NADH dehydrogenase I subunit G</fullName>
    </alternativeName>
    <alternativeName>
        <fullName evidence="12">NDH-1 subunit G</fullName>
    </alternativeName>
</protein>
<keyword evidence="9" id="KW-0411">Iron-sulfur</keyword>
<dbReference type="Pfam" id="PF10588">
    <property type="entry name" value="NADH-G_4Fe-4S_3"/>
    <property type="match status" value="1"/>
</dbReference>
<evidence type="ECO:0000256" key="5">
    <source>
        <dbReference type="ARBA" id="ARBA00022714"/>
    </source>
</evidence>
<dbReference type="RefSeq" id="WP_379908783.1">
    <property type="nucleotide sequence ID" value="NZ_JBHSWE010000001.1"/>
</dbReference>
<evidence type="ECO:0000313" key="17">
    <source>
        <dbReference type="EMBL" id="MFC6670281.1"/>
    </source>
</evidence>
<dbReference type="Proteomes" id="UP001596422">
    <property type="component" value="Unassembled WGS sequence"/>
</dbReference>
<feature type="region of interest" description="Disordered" evidence="13">
    <location>
        <begin position="344"/>
        <end position="363"/>
    </location>
</feature>
<feature type="domain" description="4Fe-4S Mo/W bis-MGD-type" evidence="15">
    <location>
        <begin position="231"/>
        <end position="287"/>
    </location>
</feature>
<dbReference type="Pfam" id="PF13510">
    <property type="entry name" value="Fer2_4"/>
    <property type="match status" value="1"/>
</dbReference>